<sequence length="503" mass="56078">MSDLYTDISKETSSDQDSHASTLLLTVLASVAIDAKPLETSEERQLQTLLRQIAFRGYQHLMYDLPSSKSAILAIHLILEYQPSLTAMDRTIVTKSVANPTLRIIIYEIARKLRLEAAADDVELLLREGVPIGAEQLNDLLLWFRVCLAQCTDTLAEDQNDALAMNNVTKVSSRASLLLTSGSVPLTAYHAICVARIRARELSALLGMGAHPRTLTSLEETVLTHRHACEKDREHLQNTVRGSRESNTELSLATVQLINARLHRSCCSIAGAAMFFVIMDGSHTPTNDASATAPPVVTTQHALETSDQIIDRLAGKTRIQQMNDLRTMFLITYGERRMEDLEMLLVNFVATADLCIDGVPCVPPQRDSVCHVLFTCKDIMEENAARMKGWGGLHDRAAVQFMLMQNCANLLRNISRRERPGLETLRAAREGCLWAGTARLLESLVKLLAQWRTWNALGSALVERPTGRNGRNAESSRRGDEDVLAVDMMPEDLFFDWELWLKE</sequence>
<dbReference type="STRING" id="357750.A0A2S6CL21"/>
<evidence type="ECO:0000313" key="1">
    <source>
        <dbReference type="EMBL" id="PPJ60424.1"/>
    </source>
</evidence>
<comment type="caution">
    <text evidence="1">The sequence shown here is derived from an EMBL/GenBank/DDBJ whole genome shotgun (WGS) entry which is preliminary data.</text>
</comment>
<dbReference type="OrthoDB" id="2129491at2759"/>
<evidence type="ECO:0000313" key="2">
    <source>
        <dbReference type="Proteomes" id="UP000237631"/>
    </source>
</evidence>
<protein>
    <recommendedName>
        <fullName evidence="3">Transcription factor domain-containing protein</fullName>
    </recommendedName>
</protein>
<reference evidence="2" key="1">
    <citation type="journal article" date="2017" name="bioRxiv">
        <title>Conservation of a gene cluster reveals novel cercosporin biosynthetic mechanisms and extends production to the genus Colletotrichum.</title>
        <authorList>
            <person name="de Jonge R."/>
            <person name="Ebert M.K."/>
            <person name="Huitt-Roehl C.R."/>
            <person name="Pal P."/>
            <person name="Suttle J.C."/>
            <person name="Spanner R.E."/>
            <person name="Neubauer J.D."/>
            <person name="Jurick W.M.II."/>
            <person name="Stott K.A."/>
            <person name="Secor G.A."/>
            <person name="Thomma B.P.H.J."/>
            <person name="Van de Peer Y."/>
            <person name="Townsend C.A."/>
            <person name="Bolton M.D."/>
        </authorList>
    </citation>
    <scope>NUCLEOTIDE SEQUENCE [LARGE SCALE GENOMIC DNA]</scope>
    <source>
        <strain evidence="2">CBS538.71</strain>
    </source>
</reference>
<evidence type="ECO:0008006" key="3">
    <source>
        <dbReference type="Google" id="ProtNLM"/>
    </source>
</evidence>
<dbReference type="AlphaFoldDB" id="A0A2S6CL21"/>
<dbReference type="Proteomes" id="UP000237631">
    <property type="component" value="Unassembled WGS sequence"/>
</dbReference>
<gene>
    <name evidence="1" type="ORF">CBER1_07332</name>
</gene>
<accession>A0A2S6CL21</accession>
<name>A0A2S6CL21_9PEZI</name>
<keyword evidence="2" id="KW-1185">Reference proteome</keyword>
<organism evidence="1 2">
    <name type="scientific">Cercospora berteroae</name>
    <dbReference type="NCBI Taxonomy" id="357750"/>
    <lineage>
        <taxon>Eukaryota</taxon>
        <taxon>Fungi</taxon>
        <taxon>Dikarya</taxon>
        <taxon>Ascomycota</taxon>
        <taxon>Pezizomycotina</taxon>
        <taxon>Dothideomycetes</taxon>
        <taxon>Dothideomycetidae</taxon>
        <taxon>Mycosphaerellales</taxon>
        <taxon>Mycosphaerellaceae</taxon>
        <taxon>Cercospora</taxon>
    </lineage>
</organism>
<proteinExistence type="predicted"/>
<dbReference type="EMBL" id="PNEN01000271">
    <property type="protein sequence ID" value="PPJ60424.1"/>
    <property type="molecule type" value="Genomic_DNA"/>
</dbReference>